<dbReference type="InterPro" id="IPR029052">
    <property type="entry name" value="Metallo-depent_PP-like"/>
</dbReference>
<comment type="caution">
    <text evidence="1">The sequence shown here is derived from an EMBL/GenBank/DDBJ whole genome shotgun (WGS) entry which is preliminary data.</text>
</comment>
<protein>
    <submittedName>
        <fullName evidence="1">Uncharacterized protein</fullName>
    </submittedName>
</protein>
<dbReference type="RefSeq" id="WP_129821438.1">
    <property type="nucleotide sequence ID" value="NZ_RCYV01000008.1"/>
</dbReference>
<sequence length="125" mass="14332">MNAKVHPDAFSILMSHRPEYLKLYEAYDVDLVFSSHAHGRQFLFPLMGGLIGPNQGLFPLYTAGVHQIKSTSLEISRGIENSLILIRFYNQPELVLILLSSDPNFFQKNVRQYSTFLKKSSCNYF</sequence>
<reference evidence="1" key="1">
    <citation type="journal article" date="2019" name="Nat. Med.">
        <title>A library of human gut bacterial isolates paired with longitudinal multiomics data enables mechanistic microbiome research.</title>
        <authorList>
            <person name="Poyet M."/>
            <person name="Groussin M."/>
            <person name="Gibbons S.M."/>
            <person name="Avila-Pacheco J."/>
            <person name="Jiang X."/>
            <person name="Kearney S.M."/>
            <person name="Perrotta A.R."/>
            <person name="Berdy B."/>
            <person name="Zhao S."/>
            <person name="Lieberman T.D."/>
            <person name="Swanson P.K."/>
            <person name="Smith M."/>
            <person name="Roesemann S."/>
            <person name="Alexander J.E."/>
            <person name="Rich S.A."/>
            <person name="Livny J."/>
            <person name="Vlamakis H."/>
            <person name="Clish C."/>
            <person name="Bullock K."/>
            <person name="Deik A."/>
            <person name="Scott J."/>
            <person name="Pierce K.A."/>
            <person name="Xavier R.J."/>
            <person name="Alm E.J."/>
        </authorList>
    </citation>
    <scope>NUCLEOTIDE SEQUENCE</scope>
    <source>
        <strain evidence="1">BIOML-A179</strain>
    </source>
</reference>
<dbReference type="EMBL" id="WMQV01000035">
    <property type="protein sequence ID" value="MTL95223.1"/>
    <property type="molecule type" value="Genomic_DNA"/>
</dbReference>
<proteinExistence type="predicted"/>
<organism evidence="1">
    <name type="scientific">Turicibacter sanguinis</name>
    <dbReference type="NCBI Taxonomy" id="154288"/>
    <lineage>
        <taxon>Bacteria</taxon>
        <taxon>Bacillati</taxon>
        <taxon>Bacillota</taxon>
        <taxon>Erysipelotrichia</taxon>
        <taxon>Erysipelotrichales</taxon>
        <taxon>Turicibacteraceae</taxon>
        <taxon>Turicibacter</taxon>
    </lineage>
</organism>
<accession>A0A6G2CQP5</accession>
<evidence type="ECO:0000313" key="1">
    <source>
        <dbReference type="EMBL" id="MTL95223.1"/>
    </source>
</evidence>
<dbReference type="SUPFAM" id="SSF56300">
    <property type="entry name" value="Metallo-dependent phosphatases"/>
    <property type="match status" value="1"/>
</dbReference>
<gene>
    <name evidence="1" type="ORF">GMA64_11850</name>
</gene>
<name>A0A6G2CQP5_9FIRM</name>
<dbReference type="AlphaFoldDB" id="A0A6G2CQP5"/>